<keyword evidence="4" id="KW-1185">Reference proteome</keyword>
<dbReference type="Proteomes" id="UP000469558">
    <property type="component" value="Unassembled WGS sequence"/>
</dbReference>
<dbReference type="PANTHER" id="PTHR39601">
    <property type="entry name" value="CHORIOGENIN HMINOR"/>
    <property type="match status" value="1"/>
</dbReference>
<dbReference type="AlphaFoldDB" id="A0A8T9C1Q3"/>
<reference evidence="3 4" key="1">
    <citation type="submission" date="2018-05" db="EMBL/GenBank/DDBJ databases">
        <title>Genome sequencing and assembly of the regulated plant pathogen Lachnellula willkommii and related sister species for the development of diagnostic species identification markers.</title>
        <authorList>
            <person name="Giroux E."/>
            <person name="Bilodeau G."/>
        </authorList>
    </citation>
    <scope>NUCLEOTIDE SEQUENCE [LARGE SCALE GENOMIC DNA]</scope>
    <source>
        <strain evidence="3 4">CBS 268.59</strain>
    </source>
</reference>
<feature type="compositionally biased region" description="Basic and acidic residues" evidence="1">
    <location>
        <begin position="852"/>
        <end position="871"/>
    </location>
</feature>
<feature type="compositionally biased region" description="Basic and acidic residues" evidence="1">
    <location>
        <begin position="8"/>
        <end position="17"/>
    </location>
</feature>
<feature type="domain" description="DUF8004" evidence="2">
    <location>
        <begin position="380"/>
        <end position="472"/>
    </location>
</feature>
<gene>
    <name evidence="3" type="ORF">LSUE1_G009137</name>
</gene>
<comment type="caution">
    <text evidence="3">The sequence shown here is derived from an EMBL/GenBank/DDBJ whole genome shotgun (WGS) entry which is preliminary data.</text>
</comment>
<organism evidence="3 4">
    <name type="scientific">Lachnellula suecica</name>
    <dbReference type="NCBI Taxonomy" id="602035"/>
    <lineage>
        <taxon>Eukaryota</taxon>
        <taxon>Fungi</taxon>
        <taxon>Dikarya</taxon>
        <taxon>Ascomycota</taxon>
        <taxon>Pezizomycotina</taxon>
        <taxon>Leotiomycetes</taxon>
        <taxon>Helotiales</taxon>
        <taxon>Lachnaceae</taxon>
        <taxon>Lachnellula</taxon>
    </lineage>
</organism>
<name>A0A8T9C1Q3_9HELO</name>
<feature type="region of interest" description="Disordered" evidence="1">
    <location>
        <begin position="127"/>
        <end position="218"/>
    </location>
</feature>
<feature type="region of interest" description="Disordered" evidence="1">
    <location>
        <begin position="1"/>
        <end position="36"/>
    </location>
</feature>
<feature type="compositionally biased region" description="Basic and acidic residues" evidence="1">
    <location>
        <begin position="821"/>
        <end position="838"/>
    </location>
</feature>
<feature type="region of interest" description="Disordered" evidence="1">
    <location>
        <begin position="769"/>
        <end position="871"/>
    </location>
</feature>
<evidence type="ECO:0000259" key="2">
    <source>
        <dbReference type="Pfam" id="PF26013"/>
    </source>
</evidence>
<dbReference type="InterPro" id="IPR058317">
    <property type="entry name" value="DUF8004"/>
</dbReference>
<feature type="region of interest" description="Disordered" evidence="1">
    <location>
        <begin position="66"/>
        <end position="89"/>
    </location>
</feature>
<sequence length="871" mass="98523">MSGRSAYVRKEKTKTKDVPIQSQQRHVVGSDHGSEKAASIYGEFPVPLSANSNGHHPNFQNDFVTRSMSEVSTTKTNRSDGSEHQDDLAYARVRKPHVPVIDVSGIEKSSFRNMMDKRSEGIRLGMAKAFGKKKKDEAERSETSNTVRPESHELDTGDYGFPPPNVRPRNQQFQESQEYSRPGPPTGKLPPIPPGPQVKRWTGGGRSPQPWNKLRKDPELWDPNGDTLIFFGQENSQSRPPPSFRISSRVLEDTQSKFLITLLREGAIDDMSSFNMPPSPVSSPGMHPAYLHGRGKQQPTPPMSDTGSGIYDGQISYEVYIPAPNGQNKTEILRHQLTTRNVFAFLYQASLVGLNLFQALNDLHERLEIYMPPDTDAAGMLIDYIASKGLDDVRNSSSCAAALLAWSESQGVRWEEGWREAYIHCAGMYHELENSGDFRFITPITKALLERGNLEMYVRVQSCEDRLAEFDFTDMWPQMSAQPPPARSAFERLQRFFHHYYQSTYQFWPPPAQDDSDLWLTRDLAQRLQKDFGALYDYLVNREVIWDCSEERSGRKWNIVHPGNRAFGADSSDMLFTDILVAFDNRHKYQHIPHPYPLTPELMPVKPISRENLLKPGKKSGRPVDDKFDKMAERRAALAYTESTNIYLLGSDFVSNDLVEAFVKFEKGDRGGDVDPYAARRGRWVLIYGILQSLASVSIDTPNMRFTNGVTYHLNPRLRGTPPWKGANQNAEEAAHVGSYCWKIPETWNVEQPVSVPRIKPLYLKTSVSATSGGAPSISESDTGSSIRSPTYSTRRRAHRLTKDSENSQNTSYSGYAPGIEKLDEWPIREHSPSRETSRGPSRARRGNQRSDSPKKDYAVAIKDFDNNYHF</sequence>
<proteinExistence type="predicted"/>
<dbReference type="OrthoDB" id="5302380at2759"/>
<dbReference type="EMBL" id="QGMK01000921">
    <property type="protein sequence ID" value="TVY75892.1"/>
    <property type="molecule type" value="Genomic_DNA"/>
</dbReference>
<feature type="compositionally biased region" description="Basic and acidic residues" evidence="1">
    <location>
        <begin position="77"/>
        <end position="89"/>
    </location>
</feature>
<feature type="compositionally biased region" description="Polar residues" evidence="1">
    <location>
        <begin position="168"/>
        <end position="179"/>
    </location>
</feature>
<feature type="compositionally biased region" description="Polar residues" evidence="1">
    <location>
        <begin position="66"/>
        <end position="76"/>
    </location>
</feature>
<accession>A0A8T9C1Q3</accession>
<feature type="compositionally biased region" description="Polar residues" evidence="1">
    <location>
        <begin position="769"/>
        <end position="793"/>
    </location>
</feature>
<evidence type="ECO:0000313" key="3">
    <source>
        <dbReference type="EMBL" id="TVY75892.1"/>
    </source>
</evidence>
<dbReference type="Pfam" id="PF26013">
    <property type="entry name" value="DUF8004"/>
    <property type="match status" value="1"/>
</dbReference>
<feature type="compositionally biased region" description="Pro residues" evidence="1">
    <location>
        <begin position="182"/>
        <end position="196"/>
    </location>
</feature>
<evidence type="ECO:0000256" key="1">
    <source>
        <dbReference type="SAM" id="MobiDB-lite"/>
    </source>
</evidence>
<evidence type="ECO:0000313" key="4">
    <source>
        <dbReference type="Proteomes" id="UP000469558"/>
    </source>
</evidence>
<protein>
    <recommendedName>
        <fullName evidence="2">DUF8004 domain-containing protein</fullName>
    </recommendedName>
</protein>
<dbReference type="PANTHER" id="PTHR39601:SF2">
    <property type="entry name" value="CHORIOGENIN HMINOR"/>
    <property type="match status" value="1"/>
</dbReference>